<protein>
    <submittedName>
        <fullName evidence="2">Uncharacterized protein</fullName>
    </submittedName>
</protein>
<feature type="compositionally biased region" description="Basic and acidic residues" evidence="1">
    <location>
        <begin position="120"/>
        <end position="143"/>
    </location>
</feature>
<organism evidence="2 3">
    <name type="scientific">Paraconiothyrium brasiliense</name>
    <dbReference type="NCBI Taxonomy" id="300254"/>
    <lineage>
        <taxon>Eukaryota</taxon>
        <taxon>Fungi</taxon>
        <taxon>Dikarya</taxon>
        <taxon>Ascomycota</taxon>
        <taxon>Pezizomycotina</taxon>
        <taxon>Dothideomycetes</taxon>
        <taxon>Pleosporomycetidae</taxon>
        <taxon>Pleosporales</taxon>
        <taxon>Massarineae</taxon>
        <taxon>Didymosphaeriaceae</taxon>
        <taxon>Paraconiothyrium</taxon>
    </lineage>
</organism>
<gene>
    <name evidence="2" type="ORF">SLS60_004872</name>
</gene>
<accession>A0ABR3RMG5</accession>
<name>A0ABR3RMG5_9PLEO</name>
<evidence type="ECO:0000256" key="1">
    <source>
        <dbReference type="SAM" id="MobiDB-lite"/>
    </source>
</evidence>
<dbReference type="EMBL" id="JAKJXO020000005">
    <property type="protein sequence ID" value="KAL1605324.1"/>
    <property type="molecule type" value="Genomic_DNA"/>
</dbReference>
<dbReference type="Proteomes" id="UP001521785">
    <property type="component" value="Unassembled WGS sequence"/>
</dbReference>
<feature type="region of interest" description="Disordered" evidence="1">
    <location>
        <begin position="114"/>
        <end position="157"/>
    </location>
</feature>
<reference evidence="2 3" key="1">
    <citation type="submission" date="2024-02" db="EMBL/GenBank/DDBJ databases">
        <title>De novo assembly and annotation of 12 fungi associated with fruit tree decline syndrome in Ontario, Canada.</title>
        <authorList>
            <person name="Sulman M."/>
            <person name="Ellouze W."/>
            <person name="Ilyukhin E."/>
        </authorList>
    </citation>
    <scope>NUCLEOTIDE SEQUENCE [LARGE SCALE GENOMIC DNA]</scope>
    <source>
        <strain evidence="2 3">M42-189</strain>
    </source>
</reference>
<proteinExistence type="predicted"/>
<evidence type="ECO:0000313" key="2">
    <source>
        <dbReference type="EMBL" id="KAL1605324.1"/>
    </source>
</evidence>
<feature type="compositionally biased region" description="Acidic residues" evidence="1">
    <location>
        <begin position="218"/>
        <end position="260"/>
    </location>
</feature>
<feature type="compositionally biased region" description="Acidic residues" evidence="1">
    <location>
        <begin position="144"/>
        <end position="157"/>
    </location>
</feature>
<keyword evidence="3" id="KW-1185">Reference proteome</keyword>
<feature type="region of interest" description="Disordered" evidence="1">
    <location>
        <begin position="204"/>
        <end position="339"/>
    </location>
</feature>
<comment type="caution">
    <text evidence="2">The sequence shown here is derived from an EMBL/GenBank/DDBJ whole genome shotgun (WGS) entry which is preliminary data.</text>
</comment>
<sequence length="339" mass="37977">MRACTLRSVAMNRYRLIDSRSIAYIAQTQPAGSSYTLAVTSKIQDPASPTLTLLIDGTEGHTCKIDDNDQKFKEIVDEKGYKECYVCGATVELAEDWNGIHGCPQYGPAHYDEEGYNQDGYHRDTGLNRDGRTRHEQANHIRGEDEDDEDADENEEQVEDMWRQILSHLDPDRRLMLESLDPEEREDVLMQLQIEFIEQGIVFDIPQPPAPPQQDRNSEDEDEDEDENEQDGEGEGDTEDEDRGESDDRVENEDDDDAQQDDQLLNAEVIQGADHNAGDEHANLGFGHNAAIADELPPMAGSWVDSDTPSPHDFSHATNSNSESSVASPKDLAELSDQE</sequence>
<evidence type="ECO:0000313" key="3">
    <source>
        <dbReference type="Proteomes" id="UP001521785"/>
    </source>
</evidence>
<feature type="compositionally biased region" description="Polar residues" evidence="1">
    <location>
        <begin position="316"/>
        <end position="327"/>
    </location>
</feature>